<organism evidence="2 3">
    <name type="scientific">Merdimonas faecis</name>
    <dbReference type="NCBI Taxonomy" id="1653435"/>
    <lineage>
        <taxon>Bacteria</taxon>
        <taxon>Bacillati</taxon>
        <taxon>Bacillota</taxon>
        <taxon>Clostridia</taxon>
        <taxon>Lachnospirales</taxon>
        <taxon>Lachnospiraceae</taxon>
        <taxon>Merdimonas</taxon>
    </lineage>
</organism>
<reference evidence="2" key="1">
    <citation type="journal article" date="2021" name="PeerJ">
        <title>Extensive microbial diversity within the chicken gut microbiome revealed by metagenomics and culture.</title>
        <authorList>
            <person name="Gilroy R."/>
            <person name="Ravi A."/>
            <person name="Getino M."/>
            <person name="Pursley I."/>
            <person name="Horton D.L."/>
            <person name="Alikhan N.F."/>
            <person name="Baker D."/>
            <person name="Gharbi K."/>
            <person name="Hall N."/>
            <person name="Watson M."/>
            <person name="Adriaenssens E.M."/>
            <person name="Foster-Nyarko E."/>
            <person name="Jarju S."/>
            <person name="Secka A."/>
            <person name="Antonio M."/>
            <person name="Oren A."/>
            <person name="Chaudhuri R.R."/>
            <person name="La Ragione R."/>
            <person name="Hildebrand F."/>
            <person name="Pallen M.J."/>
        </authorList>
    </citation>
    <scope>NUCLEOTIDE SEQUENCE</scope>
    <source>
        <strain evidence="2">USAMLcec4-12693</strain>
    </source>
</reference>
<proteinExistence type="predicted"/>
<sequence length="593" mass="67036">MKNFWNWEMNIFQSHINHDGVTGKERDDMRRRGILFKAILLSVLIVVVLTGCQRNPEEGPREIAQTYFDAVKKGDVDKALSCYVPEVQQAIETGKDLSGLLSGKLFGGDVTDLGQSFMGAAAAEKYKNYEFKATGVKFMDDKGTKATVTVEVYIDDKLDREIKVSTVKYQDEWYIDADVLSESNTSEESSDTQERKAEFWESFEGEDTENLYLADARSFSEGAAWLTVSNGESFQSMVINEKGKSLYQRKVSTGTPSCMTNFSNEVSFISDENGSAVVNTKGKVVFTDEDIYKKCEEIFGEGSLDSFELLRSDSEEELFNGYSKVTMEVNTYEGSGCYQGILKPDGTWLLEPEEVQITMYPEWPLAVIVDREDNERALKLDTGEIYDAGPETHSNNLTGAYSSFFHTEFTQESFAATDGWGNDQSRQIPLRRWMLESLQENTDGLVYDSEMNAFVDKERKKVIDLSEYTHVEDNVPVFTNGYALLLVQNPDGDTYYTVVDKEGKRVFEPKKWGSYGRGYAYITGDRFLITSPIAPQFYAFAPNLGMAYMDLLTGEPIDGMSYEKMYPYVGEIALVMNELGYYDYIDLDGNVIF</sequence>
<comment type="caution">
    <text evidence="2">The sequence shown here is derived from an EMBL/GenBank/DDBJ whole genome shotgun (WGS) entry which is preliminary data.</text>
</comment>
<keyword evidence="1" id="KW-0812">Transmembrane</keyword>
<protein>
    <submittedName>
        <fullName evidence="2">DUF4878 domain-containing protein</fullName>
    </submittedName>
</protein>
<evidence type="ECO:0000313" key="2">
    <source>
        <dbReference type="EMBL" id="HJH49270.1"/>
    </source>
</evidence>
<dbReference type="Gene3D" id="3.10.450.50">
    <property type="match status" value="1"/>
</dbReference>
<gene>
    <name evidence="2" type="ORF">K8V39_03290</name>
</gene>
<evidence type="ECO:0000313" key="3">
    <source>
        <dbReference type="Proteomes" id="UP000813420"/>
    </source>
</evidence>
<keyword evidence="1" id="KW-1133">Transmembrane helix</keyword>
<dbReference type="AlphaFoldDB" id="A0A9D2VWW5"/>
<name>A0A9D2VWW5_9FIRM</name>
<accession>A0A9D2VWW5</accession>
<evidence type="ECO:0000256" key="1">
    <source>
        <dbReference type="SAM" id="Phobius"/>
    </source>
</evidence>
<dbReference type="Proteomes" id="UP000813420">
    <property type="component" value="Unassembled WGS sequence"/>
</dbReference>
<reference evidence="2" key="2">
    <citation type="submission" date="2021-09" db="EMBL/GenBank/DDBJ databases">
        <authorList>
            <person name="Gilroy R."/>
        </authorList>
    </citation>
    <scope>NUCLEOTIDE SEQUENCE</scope>
    <source>
        <strain evidence="2">USAMLcec4-12693</strain>
    </source>
</reference>
<feature type="transmembrane region" description="Helical" evidence="1">
    <location>
        <begin position="34"/>
        <end position="51"/>
    </location>
</feature>
<dbReference type="EMBL" id="DYXE01000034">
    <property type="protein sequence ID" value="HJH49270.1"/>
    <property type="molecule type" value="Genomic_DNA"/>
</dbReference>
<dbReference type="RefSeq" id="WP_277238917.1">
    <property type="nucleotide sequence ID" value="NZ_CALWFG010000065.1"/>
</dbReference>
<keyword evidence="1" id="KW-0472">Membrane</keyword>